<proteinExistence type="inferred from homology"/>
<gene>
    <name evidence="6" type="ORF">GH714_016156</name>
    <name evidence="7" type="ORF">GH714_016322</name>
</gene>
<protein>
    <recommendedName>
        <fullName evidence="5">Peptidase C1A papain C-terminal domain-containing protein</fullName>
    </recommendedName>
</protein>
<evidence type="ECO:0000256" key="3">
    <source>
        <dbReference type="ARBA" id="ARBA00022801"/>
    </source>
</evidence>
<accession>A0A6A6M1Q6</accession>
<keyword evidence="8" id="KW-1185">Reference proteome</keyword>
<dbReference type="EMBL" id="JAAGAX010000008">
    <property type="protein sequence ID" value="KAF2306293.1"/>
    <property type="molecule type" value="Genomic_DNA"/>
</dbReference>
<dbReference type="InterPro" id="IPR013128">
    <property type="entry name" value="Peptidase_C1A"/>
</dbReference>
<name>A0A6A6M1Q6_HEVBR</name>
<dbReference type="GO" id="GO:0008234">
    <property type="term" value="F:cysteine-type peptidase activity"/>
    <property type="evidence" value="ECO:0007669"/>
    <property type="project" value="UniProtKB-KW"/>
</dbReference>
<organism evidence="7 8">
    <name type="scientific">Hevea brasiliensis</name>
    <name type="common">Para rubber tree</name>
    <name type="synonym">Siphonia brasiliensis</name>
    <dbReference type="NCBI Taxonomy" id="3981"/>
    <lineage>
        <taxon>Eukaryota</taxon>
        <taxon>Viridiplantae</taxon>
        <taxon>Streptophyta</taxon>
        <taxon>Embryophyta</taxon>
        <taxon>Tracheophyta</taxon>
        <taxon>Spermatophyta</taxon>
        <taxon>Magnoliopsida</taxon>
        <taxon>eudicotyledons</taxon>
        <taxon>Gunneridae</taxon>
        <taxon>Pentapetalae</taxon>
        <taxon>rosids</taxon>
        <taxon>fabids</taxon>
        <taxon>Malpighiales</taxon>
        <taxon>Euphorbiaceae</taxon>
        <taxon>Crotonoideae</taxon>
        <taxon>Micrandreae</taxon>
        <taxon>Hevea</taxon>
    </lineage>
</organism>
<feature type="domain" description="Peptidase C1A papain C-terminal" evidence="5">
    <location>
        <begin position="1"/>
        <end position="73"/>
    </location>
</feature>
<dbReference type="InterPro" id="IPR038765">
    <property type="entry name" value="Papain-like_cys_pep_sf"/>
</dbReference>
<dbReference type="Pfam" id="PF00112">
    <property type="entry name" value="Peptidase_C1"/>
    <property type="match status" value="1"/>
</dbReference>
<evidence type="ECO:0000259" key="5">
    <source>
        <dbReference type="Pfam" id="PF00112"/>
    </source>
</evidence>
<dbReference type="Proteomes" id="UP000467840">
    <property type="component" value="Chromosome 9"/>
</dbReference>
<sequence>MNDAFKFTEQNQGLTTEASYPYEGSDDGTCNDHAAKITGYEDVTANNEAELVKAVAKQPVAVAIDAARIDFSSIRLAFYRIMVLQMLQDLRD</sequence>
<dbReference type="PANTHER" id="PTHR12411">
    <property type="entry name" value="CYSTEINE PROTEASE FAMILY C1-RELATED"/>
    <property type="match status" value="1"/>
</dbReference>
<keyword evidence="4" id="KW-0788">Thiol protease</keyword>
<evidence type="ECO:0000256" key="4">
    <source>
        <dbReference type="ARBA" id="ARBA00022807"/>
    </source>
</evidence>
<evidence type="ECO:0000313" key="7">
    <source>
        <dbReference type="EMBL" id="KAF2306293.1"/>
    </source>
</evidence>
<reference evidence="7 8" key="1">
    <citation type="journal article" date="2020" name="Mol. Plant">
        <title>The Chromosome-Based Rubber Tree Genome Provides New Insights into Spurge Genome Evolution and Rubber Biosynthesis.</title>
        <authorList>
            <person name="Liu J."/>
            <person name="Shi C."/>
            <person name="Shi C.C."/>
            <person name="Li W."/>
            <person name="Zhang Q.J."/>
            <person name="Zhang Y."/>
            <person name="Li K."/>
            <person name="Lu H.F."/>
            <person name="Shi C."/>
            <person name="Zhu S.T."/>
            <person name="Xiao Z.Y."/>
            <person name="Nan H."/>
            <person name="Yue Y."/>
            <person name="Zhu X.G."/>
            <person name="Wu Y."/>
            <person name="Hong X.N."/>
            <person name="Fan G.Y."/>
            <person name="Tong Y."/>
            <person name="Zhang D."/>
            <person name="Mao C.L."/>
            <person name="Liu Y.L."/>
            <person name="Hao S.J."/>
            <person name="Liu W.Q."/>
            <person name="Lv M.Q."/>
            <person name="Zhang H.B."/>
            <person name="Liu Y."/>
            <person name="Hu-Tang G.R."/>
            <person name="Wang J.P."/>
            <person name="Wang J.H."/>
            <person name="Sun Y.H."/>
            <person name="Ni S.B."/>
            <person name="Chen W.B."/>
            <person name="Zhang X.C."/>
            <person name="Jiao Y.N."/>
            <person name="Eichler E.E."/>
            <person name="Li G.H."/>
            <person name="Liu X."/>
            <person name="Gao L.Z."/>
        </authorList>
    </citation>
    <scope>NUCLEOTIDE SEQUENCE [LARGE SCALE GENOMIC DNA]</scope>
    <source>
        <strain evidence="8">cv. GT1</strain>
        <tissue evidence="7">Leaf</tissue>
    </source>
</reference>
<evidence type="ECO:0000313" key="6">
    <source>
        <dbReference type="EMBL" id="KAF2306269.1"/>
    </source>
</evidence>
<dbReference type="Gene3D" id="3.90.70.10">
    <property type="entry name" value="Cysteine proteinases"/>
    <property type="match status" value="1"/>
</dbReference>
<evidence type="ECO:0000313" key="8">
    <source>
        <dbReference type="Proteomes" id="UP000467840"/>
    </source>
</evidence>
<dbReference type="InterPro" id="IPR000668">
    <property type="entry name" value="Peptidase_C1A_C"/>
</dbReference>
<keyword evidence="3" id="KW-0378">Hydrolase</keyword>
<dbReference type="SUPFAM" id="SSF54001">
    <property type="entry name" value="Cysteine proteinases"/>
    <property type="match status" value="1"/>
</dbReference>
<evidence type="ECO:0000256" key="2">
    <source>
        <dbReference type="ARBA" id="ARBA00022670"/>
    </source>
</evidence>
<dbReference type="AlphaFoldDB" id="A0A6A6M1Q6"/>
<keyword evidence="2" id="KW-0645">Protease</keyword>
<comment type="caution">
    <text evidence="7">The sequence shown here is derived from an EMBL/GenBank/DDBJ whole genome shotgun (WGS) entry which is preliminary data.</text>
</comment>
<evidence type="ECO:0000256" key="1">
    <source>
        <dbReference type="ARBA" id="ARBA00008455"/>
    </source>
</evidence>
<dbReference type="GO" id="GO:0006508">
    <property type="term" value="P:proteolysis"/>
    <property type="evidence" value="ECO:0007669"/>
    <property type="project" value="UniProtKB-KW"/>
</dbReference>
<dbReference type="EMBL" id="JAAGAX010000008">
    <property type="protein sequence ID" value="KAF2306269.1"/>
    <property type="molecule type" value="Genomic_DNA"/>
</dbReference>
<comment type="similarity">
    <text evidence="1">Belongs to the peptidase C1 family.</text>
</comment>